<dbReference type="AlphaFoldDB" id="A0A834XXX3"/>
<keyword evidence="3" id="KW-0804">Transcription</keyword>
<evidence type="ECO:0000313" key="6">
    <source>
        <dbReference type="EMBL" id="KAF7993159.1"/>
    </source>
</evidence>
<dbReference type="GO" id="GO:0005634">
    <property type="term" value="C:nucleus"/>
    <property type="evidence" value="ECO:0007669"/>
    <property type="project" value="UniProtKB-SubCell"/>
</dbReference>
<organism evidence="6 7">
    <name type="scientific">Aphidius gifuensis</name>
    <name type="common">Parasitoid wasp</name>
    <dbReference type="NCBI Taxonomy" id="684658"/>
    <lineage>
        <taxon>Eukaryota</taxon>
        <taxon>Metazoa</taxon>
        <taxon>Ecdysozoa</taxon>
        <taxon>Arthropoda</taxon>
        <taxon>Hexapoda</taxon>
        <taxon>Insecta</taxon>
        <taxon>Pterygota</taxon>
        <taxon>Neoptera</taxon>
        <taxon>Endopterygota</taxon>
        <taxon>Hymenoptera</taxon>
        <taxon>Apocrita</taxon>
        <taxon>Ichneumonoidea</taxon>
        <taxon>Braconidae</taxon>
        <taxon>Aphidiinae</taxon>
        <taxon>Aphidius</taxon>
    </lineage>
</organism>
<evidence type="ECO:0000259" key="5">
    <source>
        <dbReference type="PROSITE" id="PS51843"/>
    </source>
</evidence>
<dbReference type="GO" id="GO:0010468">
    <property type="term" value="P:regulation of gene expression"/>
    <property type="evidence" value="ECO:0007669"/>
    <property type="project" value="UniProtKB-ARBA"/>
</dbReference>
<keyword evidence="4" id="KW-0675">Receptor</keyword>
<gene>
    <name evidence="6" type="ORF">HCN44_005940</name>
</gene>
<evidence type="ECO:0000256" key="3">
    <source>
        <dbReference type="ARBA" id="ARBA00023163"/>
    </source>
</evidence>
<name>A0A834XXX3_APHGI</name>
<accession>A0A834XXX3</accession>
<dbReference type="SUPFAM" id="SSF48508">
    <property type="entry name" value="Nuclear receptor ligand-binding domain"/>
    <property type="match status" value="1"/>
</dbReference>
<dbReference type="PROSITE" id="PS51843">
    <property type="entry name" value="NR_LBD"/>
    <property type="match status" value="1"/>
</dbReference>
<protein>
    <recommendedName>
        <fullName evidence="5">NR LBD domain-containing protein</fullName>
    </recommendedName>
</protein>
<feature type="domain" description="NR LBD" evidence="5">
    <location>
        <begin position="214"/>
        <end position="433"/>
    </location>
</feature>
<keyword evidence="2" id="KW-0805">Transcription regulation</keyword>
<evidence type="ECO:0000313" key="7">
    <source>
        <dbReference type="Proteomes" id="UP000639338"/>
    </source>
</evidence>
<comment type="subcellular location">
    <subcellularLocation>
        <location evidence="1">Nucleus</location>
    </subcellularLocation>
</comment>
<keyword evidence="7" id="KW-1185">Reference proteome</keyword>
<dbReference type="EMBL" id="JACMRX010000003">
    <property type="protein sequence ID" value="KAF7993159.1"/>
    <property type="molecule type" value="Genomic_DNA"/>
</dbReference>
<evidence type="ECO:0000256" key="4">
    <source>
        <dbReference type="ARBA" id="ARBA00023170"/>
    </source>
</evidence>
<sequence length="441" mass="51072">MADNVEILKEAFLRTEDGKPQRLLLFEQLVKKAEDSIPEVDDFLSKVNIIFDLRQLNMKVLKWDKFLEVWVCLISPRMTKENSLVFEDGTCFTRQQLELIYGIDFVNAFVSFLLSLQRFSEIELKLLTTFVVLSRTIPDAYYVCKSDIFDNNRAVQKLKDFCAGFFDFDISEKLIKLPELVEQHNNVVKWFSKNYYPFIDISKNMAKRLKFESPLEMSIKSESRADLEGPLPSPEIVEAKKIDLWKELSTGPLLFYMQTQISSAHACVKSLTKKDQACLLKHGLIEGWFCEISRYITRNLIVLRPTLYLRKHIELMYGPDFADAFIETLLSLQAYQLSTLEMKLFKEIVLLNQRPGLVDVEAVQKLQDLAIEKFSAERLKNQTNNVDIPTLDISQMLSKLQALSLLHSNSLDWLKENSSKVSLPDFLCELFDIPNFISKKV</sequence>
<evidence type="ECO:0000256" key="1">
    <source>
        <dbReference type="ARBA" id="ARBA00004123"/>
    </source>
</evidence>
<proteinExistence type="predicted"/>
<dbReference type="Gene3D" id="1.10.565.10">
    <property type="entry name" value="Retinoid X Receptor"/>
    <property type="match status" value="1"/>
</dbReference>
<dbReference type="Proteomes" id="UP000639338">
    <property type="component" value="Unassembled WGS sequence"/>
</dbReference>
<dbReference type="InterPro" id="IPR000536">
    <property type="entry name" value="Nucl_hrmn_rcpt_lig-bd"/>
</dbReference>
<reference evidence="6 7" key="1">
    <citation type="submission" date="2020-08" db="EMBL/GenBank/DDBJ databases">
        <title>Aphidius gifuensis genome sequencing and assembly.</title>
        <authorList>
            <person name="Du Z."/>
        </authorList>
    </citation>
    <scope>NUCLEOTIDE SEQUENCE [LARGE SCALE GENOMIC DNA]</scope>
    <source>
        <strain evidence="6">YNYX2018</strain>
        <tissue evidence="6">Adults</tissue>
    </source>
</reference>
<dbReference type="InterPro" id="IPR035500">
    <property type="entry name" value="NHR-like_dom_sf"/>
</dbReference>
<comment type="caution">
    <text evidence="6">The sequence shown here is derived from an EMBL/GenBank/DDBJ whole genome shotgun (WGS) entry which is preliminary data.</text>
</comment>
<dbReference type="PANTHER" id="PTHR45805">
    <property type="entry name" value="NUCLEAR HORMONE RECEPTOR HR3-RELATED"/>
    <property type="match status" value="1"/>
</dbReference>
<evidence type="ECO:0000256" key="2">
    <source>
        <dbReference type="ARBA" id="ARBA00023015"/>
    </source>
</evidence>
<dbReference type="PANTHER" id="PTHR45805:SF10">
    <property type="entry name" value="ECDYSONE-INDUCED PROTEIN 78C"/>
    <property type="match status" value="1"/>
</dbReference>